<dbReference type="Proteomes" id="UP001219934">
    <property type="component" value="Unassembled WGS sequence"/>
</dbReference>
<dbReference type="GO" id="GO:0005654">
    <property type="term" value="C:nucleoplasm"/>
    <property type="evidence" value="ECO:0007669"/>
    <property type="project" value="TreeGrafter"/>
</dbReference>
<dbReference type="GO" id="GO:0030690">
    <property type="term" value="C:Noc1p-Noc2p complex"/>
    <property type="evidence" value="ECO:0007669"/>
    <property type="project" value="TreeGrafter"/>
</dbReference>
<comment type="caution">
    <text evidence="5">The sequence shown here is derived from an EMBL/GenBank/DDBJ whole genome shotgun (WGS) entry which is preliminary data.</text>
</comment>
<protein>
    <recommendedName>
        <fullName evidence="7">Nucleolar complex protein 2 homolog</fullName>
    </recommendedName>
</protein>
<gene>
    <name evidence="5" type="ORF">JOQ06_007711</name>
</gene>
<dbReference type="GO" id="GO:0003714">
    <property type="term" value="F:transcription corepressor activity"/>
    <property type="evidence" value="ECO:0007669"/>
    <property type="project" value="TreeGrafter"/>
</dbReference>
<reference evidence="5" key="1">
    <citation type="submission" date="2022-11" db="EMBL/GenBank/DDBJ databases">
        <title>Chromosome-level genome of Pogonophryne albipinna.</title>
        <authorList>
            <person name="Jo E."/>
        </authorList>
    </citation>
    <scope>NUCLEOTIDE SEQUENCE</scope>
    <source>
        <strain evidence="5">SGF0006</strain>
        <tissue evidence="5">Muscle</tissue>
    </source>
</reference>
<feature type="compositionally biased region" description="Basic and acidic residues" evidence="4">
    <location>
        <begin position="33"/>
        <end position="70"/>
    </location>
</feature>
<proteinExistence type="inferred from homology"/>
<feature type="compositionally biased region" description="Basic and acidic residues" evidence="4">
    <location>
        <begin position="716"/>
        <end position="736"/>
    </location>
</feature>
<accession>A0AAD6FH04</accession>
<dbReference type="GO" id="GO:0030691">
    <property type="term" value="C:Noc2p-Noc3p complex"/>
    <property type="evidence" value="ECO:0007669"/>
    <property type="project" value="TreeGrafter"/>
</dbReference>
<name>A0AAD6FH04_9TELE</name>
<dbReference type="GO" id="GO:0000122">
    <property type="term" value="P:negative regulation of transcription by RNA polymerase II"/>
    <property type="evidence" value="ECO:0007669"/>
    <property type="project" value="TreeGrafter"/>
</dbReference>
<feature type="compositionally biased region" description="Acidic residues" evidence="4">
    <location>
        <begin position="757"/>
        <end position="786"/>
    </location>
</feature>
<organism evidence="5 6">
    <name type="scientific">Pogonophryne albipinna</name>
    <dbReference type="NCBI Taxonomy" id="1090488"/>
    <lineage>
        <taxon>Eukaryota</taxon>
        <taxon>Metazoa</taxon>
        <taxon>Chordata</taxon>
        <taxon>Craniata</taxon>
        <taxon>Vertebrata</taxon>
        <taxon>Euteleostomi</taxon>
        <taxon>Actinopterygii</taxon>
        <taxon>Neopterygii</taxon>
        <taxon>Teleostei</taxon>
        <taxon>Neoteleostei</taxon>
        <taxon>Acanthomorphata</taxon>
        <taxon>Eupercaria</taxon>
        <taxon>Perciformes</taxon>
        <taxon>Notothenioidei</taxon>
        <taxon>Pogonophryne</taxon>
    </lineage>
</organism>
<dbReference type="PANTHER" id="PTHR12687">
    <property type="entry name" value="NUCLEOLAR COMPLEX 2 AND RAD4-RELATED"/>
    <property type="match status" value="1"/>
</dbReference>
<comment type="similarity">
    <text evidence="2">Belongs to the NOC2 family.</text>
</comment>
<evidence type="ECO:0008006" key="7">
    <source>
        <dbReference type="Google" id="ProtNLM"/>
    </source>
</evidence>
<feature type="region of interest" description="Disordered" evidence="4">
    <location>
        <begin position="716"/>
        <end position="794"/>
    </location>
</feature>
<dbReference type="InterPro" id="IPR016024">
    <property type="entry name" value="ARM-type_fold"/>
</dbReference>
<dbReference type="InterPro" id="IPR005343">
    <property type="entry name" value="Noc2"/>
</dbReference>
<evidence type="ECO:0000256" key="1">
    <source>
        <dbReference type="ARBA" id="ARBA00004123"/>
    </source>
</evidence>
<dbReference type="SUPFAM" id="SSF48371">
    <property type="entry name" value="ARM repeat"/>
    <property type="match status" value="1"/>
</dbReference>
<sequence>MAAKQKRKLEDLSMDEFLLTALDSAGEDDSEDETKKQNGLDKKKSAAFETDDKKGKASQHKEQLSRLKNKDPEFYKFLQANDQTLLNFDDTDSSEDEDEKKYHKLPSKLEGVEIIKVTDKMVEEWKDAMKKEPTPRLFREVTQAFKAAVATTKGEGGAQCRYKVADSSVFNSLVIFCIRDVYVALQRMLNLKPEKDQKKLVLPSSSPKWQKNQVDIKMYLSGVVQLLSCLTEATVISAVLRHANQLAPYYLCLPKQCRHLVKQLMKQWSTGEETSRVLAFLALNKICRHKQDTYLNPILKQMYISYVQNCKFTSPNVLPMINFMQRTLTEMYSLDTQATYQHAFIYIRQLAIHLRNAMTMKKKETYQSVYNWQYIHCLSLWCRVLSTLHPSDVLQPLIYPLCQVIIGTVKLVPTSRYYPLRMHCCKALTLLSGSTNTFVPVLPFILEIVQQVDFNKKPARMSKKPINFAVILKLSKVNLMEKAYKDGLIDQLYDLILEYFHTQATSIGFPEIALPTAIQLKAFLKECKVANYCKPVRQLLEKVQENSSYITARRQKAAFGTHGSVCVHVLTKYNRQYGTAPAPVSPALCSVEAVAMASTLWHRGSVRCHCGRMRGDSLAAAGKRPRPPSSHQPPSDMSPKLRASLINDALSRPGRTLTSRLSPLPTAWEKQMKEEGTPLTKYYTQWKKLRVKEIQLEISGKDRMEDLELPEIKRKKTEDKKVEDKKEFTDLFHSDSDAEEDDGKLKIRGKKDRRGSDDDDDDDDLQGLYDMSDDDEGGDSDDDEELATTAPEPLTAAALTKLAEGDEDVVEDLQLSDDD</sequence>
<dbReference type="GO" id="GO:0042273">
    <property type="term" value="P:ribosomal large subunit biogenesis"/>
    <property type="evidence" value="ECO:0007669"/>
    <property type="project" value="TreeGrafter"/>
</dbReference>
<keyword evidence="6" id="KW-1185">Reference proteome</keyword>
<dbReference type="PANTHER" id="PTHR12687:SF4">
    <property type="entry name" value="NUCLEOLAR COMPLEX PROTEIN 2 HOMOLOG"/>
    <property type="match status" value="1"/>
</dbReference>
<dbReference type="GO" id="GO:0005730">
    <property type="term" value="C:nucleolus"/>
    <property type="evidence" value="ECO:0007669"/>
    <property type="project" value="TreeGrafter"/>
</dbReference>
<evidence type="ECO:0000256" key="2">
    <source>
        <dbReference type="ARBA" id="ARBA00005907"/>
    </source>
</evidence>
<evidence type="ECO:0000256" key="4">
    <source>
        <dbReference type="SAM" id="MobiDB-lite"/>
    </source>
</evidence>
<comment type="subcellular location">
    <subcellularLocation>
        <location evidence="1">Nucleus</location>
    </subcellularLocation>
</comment>
<keyword evidence="3" id="KW-0539">Nucleus</keyword>
<dbReference type="Pfam" id="PF03715">
    <property type="entry name" value="Noc2"/>
    <property type="match status" value="1"/>
</dbReference>
<evidence type="ECO:0000313" key="6">
    <source>
        <dbReference type="Proteomes" id="UP001219934"/>
    </source>
</evidence>
<evidence type="ECO:0000256" key="3">
    <source>
        <dbReference type="ARBA" id="ARBA00023242"/>
    </source>
</evidence>
<dbReference type="EMBL" id="JAPTMU010000012">
    <property type="protein sequence ID" value="KAJ4934930.1"/>
    <property type="molecule type" value="Genomic_DNA"/>
</dbReference>
<evidence type="ECO:0000313" key="5">
    <source>
        <dbReference type="EMBL" id="KAJ4934930.1"/>
    </source>
</evidence>
<dbReference type="GO" id="GO:0042393">
    <property type="term" value="F:histone binding"/>
    <property type="evidence" value="ECO:0007669"/>
    <property type="project" value="TreeGrafter"/>
</dbReference>
<feature type="region of interest" description="Disordered" evidence="4">
    <location>
        <begin position="618"/>
        <end position="640"/>
    </location>
</feature>
<dbReference type="AlphaFoldDB" id="A0AAD6FH04"/>
<feature type="region of interest" description="Disordered" evidence="4">
    <location>
        <begin position="22"/>
        <end position="70"/>
    </location>
</feature>